<evidence type="ECO:0000313" key="3">
    <source>
        <dbReference type="EMBL" id="KAJ6836930.1"/>
    </source>
</evidence>
<reference evidence="2" key="1">
    <citation type="journal article" date="2023" name="GigaByte">
        <title>Genome assembly of the bearded iris, Iris pallida Lam.</title>
        <authorList>
            <person name="Bruccoleri R.E."/>
            <person name="Oakeley E.J."/>
            <person name="Faust A.M.E."/>
            <person name="Altorfer M."/>
            <person name="Dessus-Babus S."/>
            <person name="Burckhardt D."/>
            <person name="Oertli M."/>
            <person name="Naumann U."/>
            <person name="Petersen F."/>
            <person name="Wong J."/>
        </authorList>
    </citation>
    <scope>NUCLEOTIDE SEQUENCE</scope>
    <source>
        <strain evidence="2">GSM-AAB239-AS_SAM_17_03QT</strain>
    </source>
</reference>
<organism evidence="2 4">
    <name type="scientific">Iris pallida</name>
    <name type="common">Sweet iris</name>
    <dbReference type="NCBI Taxonomy" id="29817"/>
    <lineage>
        <taxon>Eukaryota</taxon>
        <taxon>Viridiplantae</taxon>
        <taxon>Streptophyta</taxon>
        <taxon>Embryophyta</taxon>
        <taxon>Tracheophyta</taxon>
        <taxon>Spermatophyta</taxon>
        <taxon>Magnoliopsida</taxon>
        <taxon>Liliopsida</taxon>
        <taxon>Asparagales</taxon>
        <taxon>Iridaceae</taxon>
        <taxon>Iridoideae</taxon>
        <taxon>Irideae</taxon>
        <taxon>Iris</taxon>
    </lineage>
</organism>
<sequence>MWSLMHLVDTDGEVLNQGLAPARRHREVWTGGYTTWR</sequence>
<evidence type="ECO:0000313" key="1">
    <source>
        <dbReference type="EMBL" id="KAJ6796248.1"/>
    </source>
</evidence>
<evidence type="ECO:0000313" key="2">
    <source>
        <dbReference type="EMBL" id="KAJ6808893.1"/>
    </source>
</evidence>
<keyword evidence="4" id="KW-1185">Reference proteome</keyword>
<dbReference type="EMBL" id="JANAVB010033219">
    <property type="protein sequence ID" value="KAJ6808893.1"/>
    <property type="molecule type" value="Genomic_DNA"/>
</dbReference>
<dbReference type="EMBL" id="JANAVB010011797">
    <property type="protein sequence ID" value="KAJ6836930.1"/>
    <property type="molecule type" value="Genomic_DNA"/>
</dbReference>
<dbReference type="Proteomes" id="UP001140949">
    <property type="component" value="Unassembled WGS sequence"/>
</dbReference>
<evidence type="ECO:0000313" key="4">
    <source>
        <dbReference type="Proteomes" id="UP001140949"/>
    </source>
</evidence>
<dbReference type="AlphaFoldDB" id="A0AAX6EXZ9"/>
<comment type="caution">
    <text evidence="2">The sequence shown here is derived from an EMBL/GenBank/DDBJ whole genome shotgun (WGS) entry which is preliminary data.</text>
</comment>
<name>A0AAX6EXZ9_IRIPA</name>
<protein>
    <submittedName>
        <fullName evidence="2">Uncharacterized protein</fullName>
    </submittedName>
</protein>
<proteinExistence type="predicted"/>
<gene>
    <name evidence="2" type="ORF">M6B38_166140</name>
    <name evidence="1" type="ORF">M6B38_222660</name>
    <name evidence="3" type="ORF">M6B38_325660</name>
</gene>
<dbReference type="EMBL" id="JANAVB010041419">
    <property type="protein sequence ID" value="KAJ6796248.1"/>
    <property type="molecule type" value="Genomic_DNA"/>
</dbReference>
<accession>A0AAX6EXZ9</accession>
<reference evidence="2" key="2">
    <citation type="submission" date="2023-04" db="EMBL/GenBank/DDBJ databases">
        <authorList>
            <person name="Bruccoleri R.E."/>
            <person name="Oakeley E.J."/>
            <person name="Faust A.-M."/>
            <person name="Dessus-Babus S."/>
            <person name="Altorfer M."/>
            <person name="Burckhardt D."/>
            <person name="Oertli M."/>
            <person name="Naumann U."/>
            <person name="Petersen F."/>
            <person name="Wong J."/>
        </authorList>
    </citation>
    <scope>NUCLEOTIDE SEQUENCE</scope>
    <source>
        <strain evidence="2">GSM-AAB239-AS_SAM_17_03QT</strain>
        <tissue evidence="2">Leaf</tissue>
    </source>
</reference>